<name>A0A4Z0C1V7_9BURK</name>
<reference evidence="2 3" key="1">
    <citation type="submission" date="2019-03" db="EMBL/GenBank/DDBJ databases">
        <title>Ramlibacter rhizophilus CCTCC AB2015357, whole genome shotgun sequence.</title>
        <authorList>
            <person name="Zhang X."/>
            <person name="Feng G."/>
            <person name="Zhu H."/>
        </authorList>
    </citation>
    <scope>NUCLEOTIDE SEQUENCE [LARGE SCALE GENOMIC DNA]</scope>
    <source>
        <strain evidence="2 3">CCTCC AB2015357</strain>
    </source>
</reference>
<sequence>MAHRSASWARKRVQWVFGLDGACWALRLFWCPLVPGQSVFAGSNRTGHVLAFGIAEPAFLAVAAIFRPSVLESESPMRFLIVTPVFNGRALIERTIRSVALQCADPRLQVMYIVRDGGSTDGTPEFVALLAGELSYPNLVIRVYSEPDSGMYDALSKGFSDAEVGNADVLAYVNAGDYYAPRAFSNVSMALRSGHDWVTGLNVKYNDSGDIISARLPGPYPRRLIDCGQFGLLLPCVQQESTFWSRRAHSTIDLHRLKGMHLAGDYYLWRCISAQYRLRVISLWLGGFTIHEGQLSAVHRLEYLSELRGAADTASWLDKLYAVLVGCVWLLPDSVRIRLFAQSILTHKELGGET</sequence>
<dbReference type="InterPro" id="IPR001173">
    <property type="entry name" value="Glyco_trans_2-like"/>
</dbReference>
<feature type="domain" description="Glycosyltransferase 2-like" evidence="1">
    <location>
        <begin position="81"/>
        <end position="215"/>
    </location>
</feature>
<proteinExistence type="predicted"/>
<comment type="caution">
    <text evidence="2">The sequence shown here is derived from an EMBL/GenBank/DDBJ whole genome shotgun (WGS) entry which is preliminary data.</text>
</comment>
<dbReference type="Proteomes" id="UP000297564">
    <property type="component" value="Unassembled WGS sequence"/>
</dbReference>
<dbReference type="InterPro" id="IPR029044">
    <property type="entry name" value="Nucleotide-diphossugar_trans"/>
</dbReference>
<dbReference type="Pfam" id="PF00535">
    <property type="entry name" value="Glycos_transf_2"/>
    <property type="match status" value="1"/>
</dbReference>
<dbReference type="Gene3D" id="3.90.550.10">
    <property type="entry name" value="Spore Coat Polysaccharide Biosynthesis Protein SpsA, Chain A"/>
    <property type="match status" value="1"/>
</dbReference>
<protein>
    <submittedName>
        <fullName evidence="2">Glycosyltransferase</fullName>
    </submittedName>
</protein>
<dbReference type="GO" id="GO:0016740">
    <property type="term" value="F:transferase activity"/>
    <property type="evidence" value="ECO:0007669"/>
    <property type="project" value="UniProtKB-KW"/>
</dbReference>
<gene>
    <name evidence="2" type="ORF">EZ242_00115</name>
</gene>
<organism evidence="2 3">
    <name type="scientific">Ramlibacter rhizophilus</name>
    <dbReference type="NCBI Taxonomy" id="1781167"/>
    <lineage>
        <taxon>Bacteria</taxon>
        <taxon>Pseudomonadati</taxon>
        <taxon>Pseudomonadota</taxon>
        <taxon>Betaproteobacteria</taxon>
        <taxon>Burkholderiales</taxon>
        <taxon>Comamonadaceae</taxon>
        <taxon>Ramlibacter</taxon>
    </lineage>
</organism>
<evidence type="ECO:0000313" key="3">
    <source>
        <dbReference type="Proteomes" id="UP000297564"/>
    </source>
</evidence>
<keyword evidence="3" id="KW-1185">Reference proteome</keyword>
<dbReference type="SUPFAM" id="SSF53448">
    <property type="entry name" value="Nucleotide-diphospho-sugar transferases"/>
    <property type="match status" value="1"/>
</dbReference>
<dbReference type="AlphaFoldDB" id="A0A4Z0C1V7"/>
<dbReference type="EMBL" id="SMLL01000001">
    <property type="protein sequence ID" value="TFZ04209.1"/>
    <property type="molecule type" value="Genomic_DNA"/>
</dbReference>
<evidence type="ECO:0000313" key="2">
    <source>
        <dbReference type="EMBL" id="TFZ04209.1"/>
    </source>
</evidence>
<evidence type="ECO:0000259" key="1">
    <source>
        <dbReference type="Pfam" id="PF00535"/>
    </source>
</evidence>
<keyword evidence="2" id="KW-0808">Transferase</keyword>
<accession>A0A4Z0C1V7</accession>
<dbReference type="OrthoDB" id="433681at2"/>